<dbReference type="Proteomes" id="UP001371456">
    <property type="component" value="Unassembled WGS sequence"/>
</dbReference>
<evidence type="ECO:0000313" key="1">
    <source>
        <dbReference type="EMBL" id="KAK6783129.1"/>
    </source>
</evidence>
<accession>A0AAN8Y883</accession>
<reference evidence="1 2" key="1">
    <citation type="submission" date="2024-02" db="EMBL/GenBank/DDBJ databases">
        <title>de novo genome assembly of Solanum bulbocastanum strain 11H21.</title>
        <authorList>
            <person name="Hosaka A.J."/>
        </authorList>
    </citation>
    <scope>NUCLEOTIDE SEQUENCE [LARGE SCALE GENOMIC DNA]</scope>
    <source>
        <tissue evidence="1">Young leaves</tissue>
    </source>
</reference>
<protein>
    <submittedName>
        <fullName evidence="1">Uncharacterized protein</fullName>
    </submittedName>
</protein>
<keyword evidence="2" id="KW-1185">Reference proteome</keyword>
<organism evidence="1 2">
    <name type="scientific">Solanum bulbocastanum</name>
    <name type="common">Wild potato</name>
    <dbReference type="NCBI Taxonomy" id="147425"/>
    <lineage>
        <taxon>Eukaryota</taxon>
        <taxon>Viridiplantae</taxon>
        <taxon>Streptophyta</taxon>
        <taxon>Embryophyta</taxon>
        <taxon>Tracheophyta</taxon>
        <taxon>Spermatophyta</taxon>
        <taxon>Magnoliopsida</taxon>
        <taxon>eudicotyledons</taxon>
        <taxon>Gunneridae</taxon>
        <taxon>Pentapetalae</taxon>
        <taxon>asterids</taxon>
        <taxon>lamiids</taxon>
        <taxon>Solanales</taxon>
        <taxon>Solanaceae</taxon>
        <taxon>Solanoideae</taxon>
        <taxon>Solaneae</taxon>
        <taxon>Solanum</taxon>
    </lineage>
</organism>
<gene>
    <name evidence="1" type="ORF">RDI58_020925</name>
</gene>
<evidence type="ECO:0000313" key="2">
    <source>
        <dbReference type="Proteomes" id="UP001371456"/>
    </source>
</evidence>
<dbReference type="AlphaFoldDB" id="A0AAN8Y883"/>
<proteinExistence type="predicted"/>
<comment type="caution">
    <text evidence="1">The sequence shown here is derived from an EMBL/GenBank/DDBJ whole genome shotgun (WGS) entry which is preliminary data.</text>
</comment>
<dbReference type="EMBL" id="JBANQN010000008">
    <property type="protein sequence ID" value="KAK6783129.1"/>
    <property type="molecule type" value="Genomic_DNA"/>
</dbReference>
<sequence length="78" mass="8903">MSEFSTMPATNSEIQRAFFPLKQYMDPVVLHFEQRAIVPTPIATVRQKPPEAVHVAKRPATKWGLEVQITLCSWYCQG</sequence>
<name>A0AAN8Y883_SOLBU</name>